<evidence type="ECO:0000313" key="1">
    <source>
        <dbReference type="EMBL" id="MDT0346762.1"/>
    </source>
</evidence>
<keyword evidence="2" id="KW-1185">Reference proteome</keyword>
<comment type="caution">
    <text evidence="1">The sequence shown here is derived from an EMBL/GenBank/DDBJ whole genome shotgun (WGS) entry which is preliminary data.</text>
</comment>
<reference evidence="2" key="1">
    <citation type="submission" date="2023-07" db="EMBL/GenBank/DDBJ databases">
        <title>30 novel species of actinomycetes from the DSMZ collection.</title>
        <authorList>
            <person name="Nouioui I."/>
        </authorList>
    </citation>
    <scope>NUCLEOTIDE SEQUENCE [LARGE SCALE GENOMIC DNA]</scope>
    <source>
        <strain evidence="2">DSM 44938</strain>
    </source>
</reference>
<evidence type="ECO:0008006" key="3">
    <source>
        <dbReference type="Google" id="ProtNLM"/>
    </source>
</evidence>
<accession>A0ABU2MYM9</accession>
<evidence type="ECO:0000313" key="2">
    <source>
        <dbReference type="Proteomes" id="UP001183246"/>
    </source>
</evidence>
<gene>
    <name evidence="1" type="ORF">RM590_29885</name>
</gene>
<protein>
    <recommendedName>
        <fullName evidence="3">Head-to-tail adaptor</fullName>
    </recommendedName>
</protein>
<dbReference type="EMBL" id="JAVREL010000023">
    <property type="protein sequence ID" value="MDT0346762.1"/>
    <property type="molecule type" value="Genomic_DNA"/>
</dbReference>
<dbReference type="RefSeq" id="WP_311707879.1">
    <property type="nucleotide sequence ID" value="NZ_JAVREL010000023.1"/>
</dbReference>
<dbReference type="Proteomes" id="UP001183246">
    <property type="component" value="Unassembled WGS sequence"/>
</dbReference>
<sequence>MAGRVYATPEQLAAWTGQPPPDAGRLLARASEDIDSALLTAVYAADPSGYPTRARVRDALADATCAQVEQWLATGSDGVTTAEAWDSVSIGPVSLSGRSSTTPPTATVAGVELAPRAYRALHRAGLLPGEVTTW</sequence>
<organism evidence="1 2">
    <name type="scientific">Streptomyces litchfieldiae</name>
    <dbReference type="NCBI Taxonomy" id="3075543"/>
    <lineage>
        <taxon>Bacteria</taxon>
        <taxon>Bacillati</taxon>
        <taxon>Actinomycetota</taxon>
        <taxon>Actinomycetes</taxon>
        <taxon>Kitasatosporales</taxon>
        <taxon>Streptomycetaceae</taxon>
        <taxon>Streptomyces</taxon>
    </lineage>
</organism>
<name>A0ABU2MYM9_9ACTN</name>
<proteinExistence type="predicted"/>